<evidence type="ECO:0000313" key="1">
    <source>
        <dbReference type="EMBL" id="QES87475.1"/>
    </source>
</evidence>
<evidence type="ECO:0000313" key="2">
    <source>
        <dbReference type="Proteomes" id="UP000292424"/>
    </source>
</evidence>
<accession>A0A5P2FWC1</accession>
<protein>
    <submittedName>
        <fullName evidence="1">Uncharacterized protein</fullName>
    </submittedName>
</protein>
<dbReference type="RefSeq" id="WP_131328352.1">
    <property type="nucleotide sequence ID" value="NZ_CP044016.1"/>
</dbReference>
<dbReference type="AlphaFoldDB" id="A0A5P2FWC1"/>
<name>A0A5P2FWC1_9BACT</name>
<sequence>MFKCLLNKYVATLLFAFFLSKYSDGQVKEFKDIAFHLYTDSLKKGVQNYINVDGLQADGHWFPLDTTLISYSSSGGRWEQNNLIIPTDYKKDSVVIKVFLLNQPIMTQTTTIYIKKNPDPTVLPTQQDILDSYKKRKRRN</sequence>
<gene>
    <name evidence="1" type="ORF">E0W69_001950</name>
</gene>
<dbReference type="KEGG" id="arac:E0W69_001950"/>
<keyword evidence="2" id="KW-1185">Reference proteome</keyword>
<reference evidence="1 2" key="1">
    <citation type="submission" date="2019-09" db="EMBL/GenBank/DDBJ databases">
        <title>Complete genome sequence of Arachidicoccus sp. B3-10 isolated from apple orchard soil.</title>
        <authorList>
            <person name="Kim H.S."/>
            <person name="Han K.-I."/>
            <person name="Suh M.K."/>
            <person name="Lee K.C."/>
            <person name="Eom M.K."/>
            <person name="Kim J.-S."/>
            <person name="Kang S.W."/>
            <person name="Sin Y."/>
            <person name="Lee J.-S."/>
        </authorList>
    </citation>
    <scope>NUCLEOTIDE SEQUENCE [LARGE SCALE GENOMIC DNA]</scope>
    <source>
        <strain evidence="1 2">B3-10</strain>
    </source>
</reference>
<proteinExistence type="predicted"/>
<organism evidence="1 2">
    <name type="scientific">Rhizosphaericola mali</name>
    <dbReference type="NCBI Taxonomy" id="2545455"/>
    <lineage>
        <taxon>Bacteria</taxon>
        <taxon>Pseudomonadati</taxon>
        <taxon>Bacteroidota</taxon>
        <taxon>Chitinophagia</taxon>
        <taxon>Chitinophagales</taxon>
        <taxon>Chitinophagaceae</taxon>
        <taxon>Rhizosphaericola</taxon>
    </lineage>
</organism>
<dbReference type="EMBL" id="CP044016">
    <property type="protein sequence ID" value="QES87475.1"/>
    <property type="molecule type" value="Genomic_DNA"/>
</dbReference>
<dbReference type="Proteomes" id="UP000292424">
    <property type="component" value="Chromosome"/>
</dbReference>
<dbReference type="OrthoDB" id="676013at2"/>